<dbReference type="GO" id="GO:0005319">
    <property type="term" value="F:lipid transporter activity"/>
    <property type="evidence" value="ECO:0007669"/>
    <property type="project" value="TreeGrafter"/>
</dbReference>
<dbReference type="GO" id="GO:0008047">
    <property type="term" value="F:enzyme activator activity"/>
    <property type="evidence" value="ECO:0007669"/>
    <property type="project" value="InterPro"/>
</dbReference>
<dbReference type="Gene3D" id="2.70.220.10">
    <property type="entry name" value="Ganglioside GM2 activator"/>
    <property type="match status" value="1"/>
</dbReference>
<dbReference type="InterPro" id="IPR028996">
    <property type="entry name" value="GM2-AP"/>
</dbReference>
<feature type="domain" description="MD-2-related lipid-recognition" evidence="2">
    <location>
        <begin position="5"/>
        <end position="151"/>
    </location>
</feature>
<dbReference type="PANTHER" id="PTHR17357">
    <property type="entry name" value="GM2 GANGLIOSIDE ACTIVATOR PROTEIN"/>
    <property type="match status" value="1"/>
</dbReference>
<dbReference type="Pfam" id="PF02221">
    <property type="entry name" value="E1_DerP2_DerF2"/>
    <property type="match status" value="1"/>
</dbReference>
<organism evidence="3 4">
    <name type="scientific">Podiceps cristatus</name>
    <name type="common">Great crested grebe</name>
    <dbReference type="NCBI Taxonomy" id="345573"/>
    <lineage>
        <taxon>Eukaryota</taxon>
        <taxon>Metazoa</taxon>
        <taxon>Chordata</taxon>
        <taxon>Craniata</taxon>
        <taxon>Vertebrata</taxon>
        <taxon>Euteleostomi</taxon>
        <taxon>Archelosauria</taxon>
        <taxon>Archosauria</taxon>
        <taxon>Dinosauria</taxon>
        <taxon>Saurischia</taxon>
        <taxon>Theropoda</taxon>
        <taxon>Coelurosauria</taxon>
        <taxon>Aves</taxon>
        <taxon>Neognathae</taxon>
        <taxon>Neoaves</taxon>
        <taxon>Mirandornithes</taxon>
        <taxon>Podicipediformes</taxon>
        <taxon>Podicipedidae</taxon>
        <taxon>Podiceps</taxon>
    </lineage>
</organism>
<dbReference type="Proteomes" id="UP000053854">
    <property type="component" value="Unassembled WGS sequence"/>
</dbReference>
<name>A0A094M161_PODCR</name>
<protein>
    <submittedName>
        <fullName evidence="3">Ganglioside GM2 activator</fullName>
    </submittedName>
</protein>
<dbReference type="PANTHER" id="PTHR17357:SF0">
    <property type="entry name" value="GANGLIOSIDE GM2 ACTIVATOR"/>
    <property type="match status" value="1"/>
</dbReference>
<feature type="non-terminal residue" evidence="3">
    <location>
        <position position="1"/>
    </location>
</feature>
<evidence type="ECO:0000259" key="2">
    <source>
        <dbReference type="SMART" id="SM00737"/>
    </source>
</evidence>
<dbReference type="InterPro" id="IPR003172">
    <property type="entry name" value="ML_dom"/>
</dbReference>
<keyword evidence="4" id="KW-1185">Reference proteome</keyword>
<dbReference type="SMART" id="SM00737">
    <property type="entry name" value="ML"/>
    <property type="match status" value="1"/>
</dbReference>
<dbReference type="AlphaFoldDB" id="A0A094M161"/>
<reference evidence="3 4" key="1">
    <citation type="submission" date="2014-04" db="EMBL/GenBank/DDBJ databases">
        <title>Genome evolution of avian class.</title>
        <authorList>
            <person name="Zhang G."/>
            <person name="Li C."/>
        </authorList>
    </citation>
    <scope>NUCLEOTIDE SEQUENCE [LARGE SCALE GENOMIC DNA]</scope>
    <source>
        <strain evidence="3">BGI_N338</strain>
    </source>
</reference>
<evidence type="ECO:0000313" key="4">
    <source>
        <dbReference type="Proteomes" id="UP000053854"/>
    </source>
</evidence>
<dbReference type="SUPFAM" id="SSF63707">
    <property type="entry name" value="Ganglioside M2 (gm2) activator"/>
    <property type="match status" value="1"/>
</dbReference>
<dbReference type="OrthoDB" id="6409159at2759"/>
<feature type="non-terminal residue" evidence="3">
    <location>
        <position position="155"/>
    </location>
</feature>
<dbReference type="InterPro" id="IPR036846">
    <property type="entry name" value="GM2-AP_sf"/>
</dbReference>
<dbReference type="GO" id="GO:0006689">
    <property type="term" value="P:ganglioside catabolic process"/>
    <property type="evidence" value="ECO:0007669"/>
    <property type="project" value="InterPro"/>
</dbReference>
<gene>
    <name evidence="3" type="ORF">N338_09200</name>
</gene>
<dbReference type="GO" id="GO:0009898">
    <property type="term" value="C:cytoplasmic side of plasma membrane"/>
    <property type="evidence" value="ECO:0007669"/>
    <property type="project" value="TreeGrafter"/>
</dbReference>
<keyword evidence="1" id="KW-0732">Signal</keyword>
<sequence>GGFAWENCGDGKDPVVLQNLSVAPDPITIPGSLRISAAVSSSRAVSSPLKKALGDLWIQLPCIDQLGSCTYNDVCTILDNLIPPGTTCPEPLHTYGIPCHCPFKAGSYRLPDSDFPLPDVELPSWMTNGNYRVQATVSSGEEELACIKLTFSLQS</sequence>
<accession>A0A094M161</accession>
<evidence type="ECO:0000313" key="3">
    <source>
        <dbReference type="EMBL" id="KFZ69169.1"/>
    </source>
</evidence>
<dbReference type="EMBL" id="KL288534">
    <property type="protein sequence ID" value="KFZ69169.1"/>
    <property type="molecule type" value="Genomic_DNA"/>
</dbReference>
<evidence type="ECO:0000256" key="1">
    <source>
        <dbReference type="ARBA" id="ARBA00022729"/>
    </source>
</evidence>
<proteinExistence type="predicted"/>